<keyword evidence="5" id="KW-1185">Reference proteome</keyword>
<dbReference type="AlphaFoldDB" id="A0A0C7P5J7"/>
<dbReference type="EMBL" id="LN824141">
    <property type="protein sequence ID" value="CEP79104.1"/>
    <property type="molecule type" value="Genomic_DNA"/>
</dbReference>
<organism evidence="4 5">
    <name type="scientific">Defluviitoga tunisiensis</name>
    <dbReference type="NCBI Taxonomy" id="1006576"/>
    <lineage>
        <taxon>Bacteria</taxon>
        <taxon>Thermotogati</taxon>
        <taxon>Thermotogota</taxon>
        <taxon>Thermotogae</taxon>
        <taxon>Petrotogales</taxon>
        <taxon>Petrotogaceae</taxon>
        <taxon>Defluviitoga</taxon>
    </lineage>
</organism>
<dbReference type="InterPro" id="IPR013783">
    <property type="entry name" value="Ig-like_fold"/>
</dbReference>
<dbReference type="Pfam" id="PF00041">
    <property type="entry name" value="fn3"/>
    <property type="match status" value="1"/>
</dbReference>
<dbReference type="InterPro" id="IPR003961">
    <property type="entry name" value="FN3_dom"/>
</dbReference>
<dbReference type="InterPro" id="IPR036116">
    <property type="entry name" value="FN3_sf"/>
</dbReference>
<gene>
    <name evidence="4" type="ORF">DTL3_1822</name>
</gene>
<dbReference type="InterPro" id="IPR013211">
    <property type="entry name" value="LVIVD"/>
</dbReference>
<keyword evidence="2" id="KW-0472">Membrane</keyword>
<dbReference type="KEGG" id="dtn:DTL3_1822"/>
<feature type="domain" description="Fibronectin type-III" evidence="3">
    <location>
        <begin position="234"/>
        <end position="329"/>
    </location>
</feature>
<dbReference type="Proteomes" id="UP000032809">
    <property type="component" value="Chromosome I"/>
</dbReference>
<reference evidence="5" key="1">
    <citation type="submission" date="2014-11" db="EMBL/GenBank/DDBJ databases">
        <authorList>
            <person name="Wibberg D."/>
        </authorList>
    </citation>
    <scope>NUCLEOTIDE SEQUENCE [LARGE SCALE GENOMIC DNA]</scope>
    <source>
        <strain evidence="5">L3</strain>
    </source>
</reference>
<dbReference type="Gene3D" id="2.60.40.10">
    <property type="entry name" value="Immunoglobulins"/>
    <property type="match status" value="1"/>
</dbReference>
<dbReference type="Pfam" id="PF08309">
    <property type="entry name" value="LVIVD"/>
    <property type="match status" value="1"/>
</dbReference>
<dbReference type="CDD" id="cd00063">
    <property type="entry name" value="FN3"/>
    <property type="match status" value="1"/>
</dbReference>
<dbReference type="RefSeq" id="WP_045088430.1">
    <property type="nucleotide sequence ID" value="NZ_LN824141.1"/>
</dbReference>
<evidence type="ECO:0000256" key="1">
    <source>
        <dbReference type="SAM" id="MobiDB-lite"/>
    </source>
</evidence>
<keyword evidence="2" id="KW-0812">Transmembrane</keyword>
<evidence type="ECO:0000256" key="2">
    <source>
        <dbReference type="SAM" id="Phobius"/>
    </source>
</evidence>
<feature type="transmembrane region" description="Helical" evidence="2">
    <location>
        <begin position="35"/>
        <end position="59"/>
    </location>
</feature>
<proteinExistence type="predicted"/>
<dbReference type="PROSITE" id="PS50853">
    <property type="entry name" value="FN3"/>
    <property type="match status" value="1"/>
</dbReference>
<accession>A0A0C7P5J7</accession>
<name>A0A0C7P5J7_DEFTU</name>
<evidence type="ECO:0000313" key="5">
    <source>
        <dbReference type="Proteomes" id="UP000032809"/>
    </source>
</evidence>
<evidence type="ECO:0000313" key="4">
    <source>
        <dbReference type="EMBL" id="CEP79104.1"/>
    </source>
</evidence>
<feature type="region of interest" description="Disordered" evidence="1">
    <location>
        <begin position="1"/>
        <end position="25"/>
    </location>
</feature>
<keyword evidence="2" id="KW-1133">Transmembrane helix</keyword>
<protein>
    <submittedName>
        <fullName evidence="4">LVIVD repeat-containing protein</fullName>
    </submittedName>
</protein>
<dbReference type="OrthoDB" id="49493at2"/>
<dbReference type="STRING" id="1006576.DTL3_1822"/>
<dbReference type="HOGENOM" id="CLU_479695_0_0_0"/>
<dbReference type="SUPFAM" id="SSF49265">
    <property type="entry name" value="Fibronectin type III"/>
    <property type="match status" value="1"/>
</dbReference>
<evidence type="ECO:0000259" key="3">
    <source>
        <dbReference type="PROSITE" id="PS50853"/>
    </source>
</evidence>
<sequence length="567" mass="64440">MADQGGQEKKESKMEYEQLIEGSKEQKPRNNKERIIIISTIVAIIVVAAIIIISVMLLGRKYKLTINYSINKESNLTEPYSKIKVELNGLNTYESVFPVGTPIELKVEEGSYELNVLAVDDNNIAYYYYTDPAFFIKDDMSLDNIKLSRNPIKYTIEYKWEGNDLYITLPTGYDQYLIYKKNAAGIYEPFKTALQNVVLLGSVPEDGLDLKFAVVKDNKVFGFSNPYVFQKNVPPTQPTLLSPTENQLIEGEKVYFVWQTEDLDGDILTFDIYLKEEGQEEKLIASNVSNYFYEYNSLEPGKSYTLRVVAKDGKGGESTSQIMFTTKEKATEKVYLYSPSGRYGVTIYEVGDPNNPKEIANVQTTGNVTDVIQNNGYLYILRQDEGIDIADISNPENPVIKSKLDLKGANGIKMANGYLYLRFTDDKVSVYSIKENPNNPKFLGYTDIKFYGSEKPEIVYVEKPMDINVEIIKGEYPIRINLNNRVYVTEFSLVVPNQDMQAKVEKSFSKVFDTLRVIFSTYSVDQFKKTGIEKEIENKLLVAINEILGTSKENGVKQVKLSISRVE</sequence>